<feature type="region of interest" description="Disordered" evidence="1">
    <location>
        <begin position="31"/>
        <end position="65"/>
    </location>
</feature>
<dbReference type="EMBL" id="CABITT030000006">
    <property type="protein sequence ID" value="VVB09534.1"/>
    <property type="molecule type" value="Genomic_DNA"/>
</dbReference>
<sequence length="167" mass="19221">MESSDLEVSTPGMSVKQIGENYRRLLEEIDRKKAARGNDGDAKKNAEKMRMVRRHKESDSSDEEMKIAKEQVKRLMEKAVAIPENGDATKIEDSKAEIEDSKVKIEDSKAAEVDETMFPRRRGRFIRYLRRQRSESQDSAAFQIRENMTSTLTSEESFMSYSDDSVE</sequence>
<accession>A0A565C7A7</accession>
<reference evidence="2" key="1">
    <citation type="submission" date="2019-07" db="EMBL/GenBank/DDBJ databases">
        <authorList>
            <person name="Dittberner H."/>
        </authorList>
    </citation>
    <scope>NUCLEOTIDE SEQUENCE [LARGE SCALE GENOMIC DNA]</scope>
</reference>
<comment type="caution">
    <text evidence="2">The sequence shown here is derived from an EMBL/GenBank/DDBJ whole genome shotgun (WGS) entry which is preliminary data.</text>
</comment>
<dbReference type="Proteomes" id="UP000489600">
    <property type="component" value="Unassembled WGS sequence"/>
</dbReference>
<dbReference type="AlphaFoldDB" id="A0A565C7A7"/>
<gene>
    <name evidence="2" type="ORF">ANE_LOCUS19978</name>
</gene>
<proteinExistence type="predicted"/>
<dbReference type="OrthoDB" id="1131307at2759"/>
<evidence type="ECO:0000313" key="2">
    <source>
        <dbReference type="EMBL" id="VVB09534.1"/>
    </source>
</evidence>
<keyword evidence="3" id="KW-1185">Reference proteome</keyword>
<organism evidence="2 3">
    <name type="scientific">Arabis nemorensis</name>
    <dbReference type="NCBI Taxonomy" id="586526"/>
    <lineage>
        <taxon>Eukaryota</taxon>
        <taxon>Viridiplantae</taxon>
        <taxon>Streptophyta</taxon>
        <taxon>Embryophyta</taxon>
        <taxon>Tracheophyta</taxon>
        <taxon>Spermatophyta</taxon>
        <taxon>Magnoliopsida</taxon>
        <taxon>eudicotyledons</taxon>
        <taxon>Gunneridae</taxon>
        <taxon>Pentapetalae</taxon>
        <taxon>rosids</taxon>
        <taxon>malvids</taxon>
        <taxon>Brassicales</taxon>
        <taxon>Brassicaceae</taxon>
        <taxon>Arabideae</taxon>
        <taxon>Arabis</taxon>
    </lineage>
</organism>
<protein>
    <submittedName>
        <fullName evidence="2">Uncharacterized protein</fullName>
    </submittedName>
</protein>
<feature type="region of interest" description="Disordered" evidence="1">
    <location>
        <begin position="147"/>
        <end position="167"/>
    </location>
</feature>
<evidence type="ECO:0000256" key="1">
    <source>
        <dbReference type="SAM" id="MobiDB-lite"/>
    </source>
</evidence>
<name>A0A565C7A7_9BRAS</name>
<evidence type="ECO:0000313" key="3">
    <source>
        <dbReference type="Proteomes" id="UP000489600"/>
    </source>
</evidence>